<feature type="coiled-coil region" evidence="1">
    <location>
        <begin position="9"/>
        <end position="93"/>
    </location>
</feature>
<evidence type="ECO:0000313" key="3">
    <source>
        <dbReference type="Proteomes" id="UP000770717"/>
    </source>
</evidence>
<dbReference type="Proteomes" id="UP000770717">
    <property type="component" value="Unassembled WGS sequence"/>
</dbReference>
<protein>
    <recommendedName>
        <fullName evidence="4">Vimentin-type intermediate filament-associated coiled-coil protein</fullName>
    </recommendedName>
</protein>
<proteinExistence type="predicted"/>
<accession>A0A8J6FE15</accession>
<gene>
    <name evidence="2" type="ORF">GDO78_008859</name>
</gene>
<dbReference type="OrthoDB" id="6413631at2759"/>
<comment type="caution">
    <text evidence="2">The sequence shown here is derived from an EMBL/GenBank/DDBJ whole genome shotgun (WGS) entry which is preliminary data.</text>
</comment>
<keyword evidence="1" id="KW-0175">Coiled coil</keyword>
<organism evidence="2 3">
    <name type="scientific">Eleutherodactylus coqui</name>
    <name type="common">Puerto Rican coqui</name>
    <dbReference type="NCBI Taxonomy" id="57060"/>
    <lineage>
        <taxon>Eukaryota</taxon>
        <taxon>Metazoa</taxon>
        <taxon>Chordata</taxon>
        <taxon>Craniata</taxon>
        <taxon>Vertebrata</taxon>
        <taxon>Euteleostomi</taxon>
        <taxon>Amphibia</taxon>
        <taxon>Batrachia</taxon>
        <taxon>Anura</taxon>
        <taxon>Neobatrachia</taxon>
        <taxon>Hyloidea</taxon>
        <taxon>Eleutherodactylidae</taxon>
        <taxon>Eleutherodactylinae</taxon>
        <taxon>Eleutherodactylus</taxon>
        <taxon>Eleutherodactylus</taxon>
    </lineage>
</organism>
<name>A0A8J6FE15_ELECQ</name>
<evidence type="ECO:0000256" key="1">
    <source>
        <dbReference type="SAM" id="Coils"/>
    </source>
</evidence>
<sequence>MSALSTVQIKEANAHLAALHHRVAELEGTVREQAESLIRKDEQYQASIRDMVDAKDRDIAELQKRLTQSEEEMQRLKASIKDKDRDVERLRHQSRILAQICHSRPLLNALVSLMAEAEGIPCLPNVEQCNGLSSVPDYAHSEEDLEDSDIDRTLFGTTV</sequence>
<reference evidence="2" key="1">
    <citation type="thesis" date="2020" institute="ProQuest LLC" country="789 East Eisenhower Parkway, Ann Arbor, MI, USA">
        <title>Comparative Genomics and Chromosome Evolution.</title>
        <authorList>
            <person name="Mudd A.B."/>
        </authorList>
    </citation>
    <scope>NUCLEOTIDE SEQUENCE</scope>
    <source>
        <strain evidence="2">HN-11 Male</strain>
        <tissue evidence="2">Kidney and liver</tissue>
    </source>
</reference>
<evidence type="ECO:0000313" key="2">
    <source>
        <dbReference type="EMBL" id="KAG9485983.1"/>
    </source>
</evidence>
<evidence type="ECO:0008006" key="4">
    <source>
        <dbReference type="Google" id="ProtNLM"/>
    </source>
</evidence>
<dbReference type="EMBL" id="WNTK01000004">
    <property type="protein sequence ID" value="KAG9485983.1"/>
    <property type="molecule type" value="Genomic_DNA"/>
</dbReference>
<keyword evidence="3" id="KW-1185">Reference proteome</keyword>
<dbReference type="AlphaFoldDB" id="A0A8J6FE15"/>